<feature type="domain" description="NUMOD4" evidence="1">
    <location>
        <begin position="34"/>
        <end position="65"/>
    </location>
</feature>
<dbReference type="Proteomes" id="UP000306038">
    <property type="component" value="Unassembled WGS sequence"/>
</dbReference>
<name>A0ABY2R7A5_9FLAO</name>
<dbReference type="RefSeq" id="WP_136522722.1">
    <property type="nucleotide sequence ID" value="NZ_SDLV01000031.1"/>
</dbReference>
<organism evidence="2 3">
    <name type="scientific">Chryseobacterium candidae</name>
    <dbReference type="NCBI Taxonomy" id="1978493"/>
    <lineage>
        <taxon>Bacteria</taxon>
        <taxon>Pseudomonadati</taxon>
        <taxon>Bacteroidota</taxon>
        <taxon>Flavobacteriia</taxon>
        <taxon>Flavobacteriales</taxon>
        <taxon>Weeksellaceae</taxon>
        <taxon>Chryseobacterium group</taxon>
        <taxon>Chryseobacterium</taxon>
    </lineage>
</organism>
<dbReference type="EMBL" id="SDLV01000031">
    <property type="protein sequence ID" value="THV57541.1"/>
    <property type="molecule type" value="Genomic_DNA"/>
</dbReference>
<dbReference type="InterPro" id="IPR010902">
    <property type="entry name" value="NUMOD4"/>
</dbReference>
<dbReference type="Gene3D" id="3.90.75.20">
    <property type="match status" value="2"/>
</dbReference>
<accession>A0ABY2R7A5</accession>
<evidence type="ECO:0000313" key="2">
    <source>
        <dbReference type="EMBL" id="THV57541.1"/>
    </source>
</evidence>
<sequence length="315" mass="36894">MLNKALWKKLGKPEIDQNNPPACMNLSLKDLPGEEWKPLPGFEKQFSISNKGRIKRLNTWTDNKIKTFLNEHITSLNMNRLKNTDTYYIYALLNHNGKRPRITIARMLYYCFVETFDLNNKSLAVVNKNKPLWDMDLSKLFLYHQRQLIKESKALAPIKIRTILNSKKNFNDLLWERFGKPYIDKNSPPAILDLSLKNLPGEEWKPLPGFEGKYVISNKGRVKRLSGWGVGTHFYGEEQIVSINIMKENEYSYLVFREHKKESRNVNILPRLLYYCFVQEFDLNNKALVVVNENEPIWDMQLSKLSLHSAGSLRK</sequence>
<feature type="domain" description="NUMOD4" evidence="1">
    <location>
        <begin position="202"/>
        <end position="227"/>
    </location>
</feature>
<comment type="caution">
    <text evidence="2">The sequence shown here is derived from an EMBL/GenBank/DDBJ whole genome shotgun (WGS) entry which is preliminary data.</text>
</comment>
<proteinExistence type="predicted"/>
<reference evidence="2 3" key="1">
    <citation type="submission" date="2019-01" db="EMBL/GenBank/DDBJ databases">
        <authorList>
            <person name="B I."/>
            <person name="Ch S."/>
            <person name="Ch V.R."/>
        </authorList>
    </citation>
    <scope>NUCLEOTIDE SEQUENCE [LARGE SCALE GENOMIC DNA]</scope>
    <source>
        <strain evidence="2 3">JC507</strain>
    </source>
</reference>
<dbReference type="Pfam" id="PF07463">
    <property type="entry name" value="NUMOD4"/>
    <property type="match status" value="2"/>
</dbReference>
<keyword evidence="3" id="KW-1185">Reference proteome</keyword>
<gene>
    <name evidence="2" type="ORF">EK417_16115</name>
</gene>
<evidence type="ECO:0000259" key="1">
    <source>
        <dbReference type="Pfam" id="PF07463"/>
    </source>
</evidence>
<evidence type="ECO:0000313" key="3">
    <source>
        <dbReference type="Proteomes" id="UP000306038"/>
    </source>
</evidence>
<protein>
    <recommendedName>
        <fullName evidence="1">NUMOD4 domain-containing protein</fullName>
    </recommendedName>
</protein>